<name>C0ZYZ2_RHOE4</name>
<evidence type="ECO:0000313" key="2">
    <source>
        <dbReference type="Proteomes" id="UP000002204"/>
    </source>
</evidence>
<proteinExistence type="predicted"/>
<organism evidence="1 2">
    <name type="scientific">Rhodococcus erythropolis (strain PR4 / NBRC 100887)</name>
    <dbReference type="NCBI Taxonomy" id="234621"/>
    <lineage>
        <taxon>Bacteria</taxon>
        <taxon>Bacillati</taxon>
        <taxon>Actinomycetota</taxon>
        <taxon>Actinomycetes</taxon>
        <taxon>Mycobacteriales</taxon>
        <taxon>Nocardiaceae</taxon>
        <taxon>Rhodococcus</taxon>
        <taxon>Rhodococcus erythropolis group</taxon>
    </lineage>
</organism>
<dbReference type="Proteomes" id="UP000002204">
    <property type="component" value="Chromosome"/>
</dbReference>
<reference evidence="1 2" key="2">
    <citation type="journal article" date="2006" name="Environ. Microbiol.">
        <title>Sequence analysis of three plasmids harboured in Rhodococcus erythropolis strain PR4.</title>
        <authorList>
            <person name="Sekine M."/>
            <person name="Tanikawa S."/>
            <person name="Omata S."/>
            <person name="Saito M."/>
            <person name="Fujisawa T."/>
            <person name="Tsukatani N."/>
            <person name="Tajima T."/>
            <person name="Sekigawa T."/>
            <person name="Kosugi H."/>
            <person name="Matsuo Y."/>
            <person name="Nishiko R."/>
            <person name="Imamura K."/>
            <person name="Ito M."/>
            <person name="Narita H."/>
            <person name="Tago S."/>
            <person name="Fujita N."/>
            <person name="Harayama S."/>
        </authorList>
    </citation>
    <scope>NUCLEOTIDE SEQUENCE [LARGE SCALE GENOMIC DNA]</scope>
    <source>
        <strain evidence="2">PR4 / NBRC 100887</strain>
    </source>
</reference>
<protein>
    <submittedName>
        <fullName evidence="1">Uncharacterized protein</fullName>
    </submittedName>
</protein>
<dbReference type="HOGENOM" id="CLU_2828370_0_0_11"/>
<evidence type="ECO:0000313" key="1">
    <source>
        <dbReference type="EMBL" id="BAH33577.1"/>
    </source>
</evidence>
<dbReference type="KEGG" id="rer:RER_28690"/>
<accession>C0ZYZ2</accession>
<dbReference type="AlphaFoldDB" id="C0ZYZ2"/>
<gene>
    <name evidence="1" type="ordered locus">RER_28690</name>
</gene>
<dbReference type="EMBL" id="AP008957">
    <property type="protein sequence ID" value="BAH33577.1"/>
    <property type="molecule type" value="Genomic_DNA"/>
</dbReference>
<reference evidence="2" key="1">
    <citation type="submission" date="2005-03" db="EMBL/GenBank/DDBJ databases">
        <title>Comparison of the complete genome sequences of Rhodococcus erythropolis PR4 and Rhodococcus opacus B4.</title>
        <authorList>
            <person name="Takarada H."/>
            <person name="Sekine M."/>
            <person name="Hosoyama A."/>
            <person name="Yamada R."/>
            <person name="Fujisawa T."/>
            <person name="Omata S."/>
            <person name="Shimizu A."/>
            <person name="Tsukatani N."/>
            <person name="Tanikawa S."/>
            <person name="Fujita N."/>
            <person name="Harayama S."/>
        </authorList>
    </citation>
    <scope>NUCLEOTIDE SEQUENCE [LARGE SCALE GENOMIC DNA]</scope>
    <source>
        <strain evidence="2">PR4 / NBRC 100887</strain>
    </source>
</reference>
<sequence length="66" mass="7520">MSKVIQSTRSVRCRGAWHRNHNVSSTVRPRALQMGQQPGYRAVALSEHEAACGVLWLERPVCARRY</sequence>